<keyword evidence="1" id="KW-0808">Transferase</keyword>
<evidence type="ECO:0000313" key="1">
    <source>
        <dbReference type="EMBL" id="MEX1665615.1"/>
    </source>
</evidence>
<organism evidence="1 2">
    <name type="scientific">Zhongshania arctica</name>
    <dbReference type="NCBI Taxonomy" id="3238302"/>
    <lineage>
        <taxon>Bacteria</taxon>
        <taxon>Pseudomonadati</taxon>
        <taxon>Pseudomonadota</taxon>
        <taxon>Gammaproteobacteria</taxon>
        <taxon>Cellvibrionales</taxon>
        <taxon>Spongiibacteraceae</taxon>
        <taxon>Zhongshania</taxon>
    </lineage>
</organism>
<keyword evidence="1" id="KW-0489">Methyltransferase</keyword>
<keyword evidence="2" id="KW-1185">Reference proteome</keyword>
<name>A0ABV3TWI9_9GAMM</name>
<dbReference type="Pfam" id="PF13489">
    <property type="entry name" value="Methyltransf_23"/>
    <property type="match status" value="1"/>
</dbReference>
<proteinExistence type="predicted"/>
<accession>A0ABV3TWI9</accession>
<dbReference type="EC" id="2.1.1.64" evidence="1"/>
<reference evidence="1 2" key="1">
    <citation type="journal article" date="2011" name="Int. J. Syst. Evol. Microbiol.">
        <title>Zhongshania antarctica gen. nov., sp. nov. and Zhongshania guokunii sp. nov., gammaproteobacteria respectively isolated from coastal attached (fast) ice and surface seawater of the Antarctic.</title>
        <authorList>
            <person name="Li H.J."/>
            <person name="Zhang X.Y."/>
            <person name="Chen C.X."/>
            <person name="Zhang Y.J."/>
            <person name="Gao Z.M."/>
            <person name="Yu Y."/>
            <person name="Chen X.L."/>
            <person name="Chen B."/>
            <person name="Zhang Y.Z."/>
        </authorList>
    </citation>
    <scope>NUCLEOTIDE SEQUENCE [LARGE SCALE GENOMIC DNA]</scope>
    <source>
        <strain evidence="1 2">R06B22</strain>
    </source>
</reference>
<evidence type="ECO:0000313" key="2">
    <source>
        <dbReference type="Proteomes" id="UP001557484"/>
    </source>
</evidence>
<dbReference type="SUPFAM" id="SSF53335">
    <property type="entry name" value="S-adenosyl-L-methionine-dependent methyltransferases"/>
    <property type="match status" value="1"/>
</dbReference>
<dbReference type="RefSeq" id="WP_368375717.1">
    <property type="nucleotide sequence ID" value="NZ_JBFRYB010000001.1"/>
</dbReference>
<dbReference type="EC" id="2.1.1.222" evidence="1"/>
<dbReference type="EMBL" id="JBFRYB010000001">
    <property type="protein sequence ID" value="MEX1665615.1"/>
    <property type="molecule type" value="Genomic_DNA"/>
</dbReference>
<dbReference type="GO" id="GO:0061542">
    <property type="term" value="F:3-demethylubiquinol 3-O-methyltransferase activity"/>
    <property type="evidence" value="ECO:0007669"/>
    <property type="project" value="UniProtKB-EC"/>
</dbReference>
<protein>
    <submittedName>
        <fullName evidence="1">Class I SAM-dependent methyltransferase</fullName>
        <ecNumber evidence="1">2.1.1.222</ecNumber>
        <ecNumber evidence="1">2.1.1.64</ecNumber>
    </submittedName>
</protein>
<dbReference type="GO" id="GO:0102208">
    <property type="term" value="F:2-polyprenyl-6-hydroxyphenol methylase activity"/>
    <property type="evidence" value="ECO:0007669"/>
    <property type="project" value="UniProtKB-EC"/>
</dbReference>
<comment type="caution">
    <text evidence="1">The sequence shown here is derived from an EMBL/GenBank/DDBJ whole genome shotgun (WGS) entry which is preliminary data.</text>
</comment>
<dbReference type="InterPro" id="IPR029063">
    <property type="entry name" value="SAM-dependent_MTases_sf"/>
</dbReference>
<dbReference type="GO" id="GO:0032259">
    <property type="term" value="P:methylation"/>
    <property type="evidence" value="ECO:0007669"/>
    <property type="project" value="UniProtKB-KW"/>
</dbReference>
<dbReference type="Gene3D" id="3.40.50.150">
    <property type="entry name" value="Vaccinia Virus protein VP39"/>
    <property type="match status" value="1"/>
</dbReference>
<gene>
    <name evidence="1" type="ORF">AB4875_08935</name>
</gene>
<sequence length="225" mass="24179">MNDKAYEDAIVKSWHKNVDAWTNAVRGAQISSRVTVTDAAIVNAVVARAPTSVLDLGCGEGWLVRALTDLGLSAAGLDVVRDLIAKASARGGKFKVLSYQEFAAGKWPHKVDCVVCNFSLLGKELVGDVLRAMPAIIGASGHCIIQTLHPAYVGEPYCDGWRQGSWSGFSSDFVEPPPWYFRTLSSWLSLFADCGLHLKELIEPLDTDTGQPASLIFVLASAGKA</sequence>
<dbReference type="Proteomes" id="UP001557484">
    <property type="component" value="Unassembled WGS sequence"/>
</dbReference>